<dbReference type="RefSeq" id="WP_393971758.1">
    <property type="nucleotide sequence ID" value="NZ_CP133772.1"/>
</dbReference>
<sequence>MRIGYFTETYYPTPDGVSHYLRDVKMELESMGHEVFIFSLTGDRSEKNVFLPMTVPLVMYPQYRVPINFIPFRLFTRIKKLKLDIIHIQDSFFMGSIGYRASVNFKIPIVATFHTDFSRMKNTIRFPFSTMAFKLSWRYNIYLYRKCRMVLCPSRSAYTTLKNGGLNHVKELPLFVDTDRFVQTVCSKNHENFTITYIGRIAEDKGVRSIIKIADNLRDLDGIKFIIAGIGPDEKLIGDMVRERNLGNIVELKGYVDEEEKIKILGTSTLFIHPSKSDTFGISVLEALSSGLPAMVSKDFPLNNYSGNEANGILTTDFSNIGEACDEIRKLKQDIEYFNKLSEAARKFSVEKFSMKSHVQSLIDIYSSLIAK</sequence>
<dbReference type="EC" id="2.4.-.-" evidence="3"/>
<feature type="domain" description="Glycosyltransferase subfamily 4-like N-terminal" evidence="2">
    <location>
        <begin position="15"/>
        <end position="180"/>
    </location>
</feature>
<evidence type="ECO:0000259" key="2">
    <source>
        <dbReference type="Pfam" id="PF13439"/>
    </source>
</evidence>
<dbReference type="EMBL" id="CP133772">
    <property type="protein sequence ID" value="WYX99796.1"/>
    <property type="molecule type" value="Genomic_DNA"/>
</dbReference>
<keyword evidence="3" id="KW-0808">Transferase</keyword>
<dbReference type="GeneID" id="95967064"/>
<dbReference type="Gene3D" id="3.40.50.2000">
    <property type="entry name" value="Glycogen Phosphorylase B"/>
    <property type="match status" value="2"/>
</dbReference>
<protein>
    <submittedName>
        <fullName evidence="3">Glycosyltransferase</fullName>
        <ecNumber evidence="3">2.4.-.-</ecNumber>
    </submittedName>
</protein>
<dbReference type="Pfam" id="PF00534">
    <property type="entry name" value="Glycos_transf_1"/>
    <property type="match status" value="1"/>
</dbReference>
<name>A0AAX4NG97_9ARCH</name>
<organism evidence="3 4">
    <name type="scientific">Oxyplasma meridianum</name>
    <dbReference type="NCBI Taxonomy" id="3073602"/>
    <lineage>
        <taxon>Archaea</taxon>
        <taxon>Methanobacteriati</taxon>
        <taxon>Thermoplasmatota</taxon>
        <taxon>Thermoplasmata</taxon>
        <taxon>Thermoplasmatales</taxon>
        <taxon>Thermoplasmataceae</taxon>
        <taxon>Oxyplasma</taxon>
    </lineage>
</organism>
<dbReference type="Proteomes" id="UP001451606">
    <property type="component" value="Chromosome"/>
</dbReference>
<dbReference type="InterPro" id="IPR028098">
    <property type="entry name" value="Glyco_trans_4-like_N"/>
</dbReference>
<evidence type="ECO:0000259" key="1">
    <source>
        <dbReference type="Pfam" id="PF00534"/>
    </source>
</evidence>
<feature type="domain" description="Glycosyl transferase family 1" evidence="1">
    <location>
        <begin position="188"/>
        <end position="347"/>
    </location>
</feature>
<dbReference type="GO" id="GO:0016758">
    <property type="term" value="F:hexosyltransferase activity"/>
    <property type="evidence" value="ECO:0007669"/>
    <property type="project" value="TreeGrafter"/>
</dbReference>
<dbReference type="Pfam" id="PF13439">
    <property type="entry name" value="Glyco_transf_4"/>
    <property type="match status" value="1"/>
</dbReference>
<dbReference type="PANTHER" id="PTHR45947:SF3">
    <property type="entry name" value="SULFOQUINOVOSYL TRANSFERASE SQD2"/>
    <property type="match status" value="1"/>
</dbReference>
<keyword evidence="3" id="KW-0328">Glycosyltransferase</keyword>
<proteinExistence type="predicted"/>
<gene>
    <name evidence="3" type="ORF">OXIME_000340</name>
</gene>
<dbReference type="KEGG" id="omr:OXIME_000340"/>
<dbReference type="AlphaFoldDB" id="A0AAX4NG97"/>
<dbReference type="SUPFAM" id="SSF53756">
    <property type="entry name" value="UDP-Glycosyltransferase/glycogen phosphorylase"/>
    <property type="match status" value="1"/>
</dbReference>
<keyword evidence="4" id="KW-1185">Reference proteome</keyword>
<dbReference type="InterPro" id="IPR050194">
    <property type="entry name" value="Glycosyltransferase_grp1"/>
</dbReference>
<dbReference type="InterPro" id="IPR001296">
    <property type="entry name" value="Glyco_trans_1"/>
</dbReference>
<accession>A0AAX4NG97</accession>
<evidence type="ECO:0000313" key="3">
    <source>
        <dbReference type="EMBL" id="WYX99796.1"/>
    </source>
</evidence>
<dbReference type="PANTHER" id="PTHR45947">
    <property type="entry name" value="SULFOQUINOVOSYL TRANSFERASE SQD2"/>
    <property type="match status" value="1"/>
</dbReference>
<evidence type="ECO:0000313" key="4">
    <source>
        <dbReference type="Proteomes" id="UP001451606"/>
    </source>
</evidence>
<reference evidence="3 4" key="1">
    <citation type="submission" date="2023-09" db="EMBL/GenBank/DDBJ databases">
        <authorList>
            <person name="Golyshina O.V."/>
            <person name="Lunev E.A."/>
            <person name="Bargiela R."/>
            <person name="Gaines M.C."/>
            <person name="Daum B."/>
            <person name="Bale N.J."/>
            <person name="Koenen M."/>
            <person name="Sinninghe Damst J.S."/>
            <person name="Yakimov M."/>
            <person name="Golyshin P.N."/>
        </authorList>
    </citation>
    <scope>NUCLEOTIDE SEQUENCE [LARGE SCALE GENOMIC DNA]</scope>
    <source>
        <strain evidence="3 4">M1</strain>
    </source>
</reference>